<reference evidence="1 2" key="1">
    <citation type="submission" date="2020-09" db="EMBL/GenBank/DDBJ databases">
        <title>De no assembly of potato wild relative species, Solanum commersonii.</title>
        <authorList>
            <person name="Cho K."/>
        </authorList>
    </citation>
    <scope>NUCLEOTIDE SEQUENCE [LARGE SCALE GENOMIC DNA]</scope>
    <source>
        <strain evidence="1">LZ3.2</strain>
        <tissue evidence="1">Leaf</tissue>
    </source>
</reference>
<accession>A0A9J5Y489</accession>
<organism evidence="1 2">
    <name type="scientific">Solanum commersonii</name>
    <name type="common">Commerson's wild potato</name>
    <name type="synonym">Commerson's nightshade</name>
    <dbReference type="NCBI Taxonomy" id="4109"/>
    <lineage>
        <taxon>Eukaryota</taxon>
        <taxon>Viridiplantae</taxon>
        <taxon>Streptophyta</taxon>
        <taxon>Embryophyta</taxon>
        <taxon>Tracheophyta</taxon>
        <taxon>Spermatophyta</taxon>
        <taxon>Magnoliopsida</taxon>
        <taxon>eudicotyledons</taxon>
        <taxon>Gunneridae</taxon>
        <taxon>Pentapetalae</taxon>
        <taxon>asterids</taxon>
        <taxon>lamiids</taxon>
        <taxon>Solanales</taxon>
        <taxon>Solanaceae</taxon>
        <taxon>Solanoideae</taxon>
        <taxon>Solaneae</taxon>
        <taxon>Solanum</taxon>
    </lineage>
</organism>
<evidence type="ECO:0000313" key="2">
    <source>
        <dbReference type="Proteomes" id="UP000824120"/>
    </source>
</evidence>
<keyword evidence="2" id="KW-1185">Reference proteome</keyword>
<comment type="caution">
    <text evidence="1">The sequence shown here is derived from an EMBL/GenBank/DDBJ whole genome shotgun (WGS) entry which is preliminary data.</text>
</comment>
<proteinExistence type="predicted"/>
<dbReference type="EMBL" id="JACXVP010000007">
    <property type="protein sequence ID" value="KAG5595459.1"/>
    <property type="molecule type" value="Genomic_DNA"/>
</dbReference>
<gene>
    <name evidence="1" type="ORF">H5410_036691</name>
</gene>
<dbReference type="AlphaFoldDB" id="A0A9J5Y489"/>
<evidence type="ECO:0000313" key="1">
    <source>
        <dbReference type="EMBL" id="KAG5595459.1"/>
    </source>
</evidence>
<protein>
    <recommendedName>
        <fullName evidence="3">RNase H type-1 domain-containing protein</fullName>
    </recommendedName>
</protein>
<dbReference type="Proteomes" id="UP000824120">
    <property type="component" value="Chromosome 7"/>
</dbReference>
<name>A0A9J5Y489_SOLCO</name>
<evidence type="ECO:0008006" key="3">
    <source>
        <dbReference type="Google" id="ProtNLM"/>
    </source>
</evidence>
<sequence length="163" mass="19689">MDEVLKTLKINVVSRCRCCEKAQEERTKWWEIRNCAKLMPILQVVPAFICWQLWKRRNIIEHGGNMTKWKVIQEINSNLVKLVKLKYPWIKRVPILIETDSLAMINMIEGKREAPWKIRMEMASINLWRRNGLVQEQFNIRIFNHYHRRQGNFSTLINNNYHN</sequence>